<dbReference type="EMBL" id="JH930469">
    <property type="protein sequence ID" value="EKM59051.1"/>
    <property type="molecule type" value="Genomic_DNA"/>
</dbReference>
<dbReference type="RefSeq" id="XP_007391629.1">
    <property type="nucleotide sequence ID" value="XM_007391567.1"/>
</dbReference>
<evidence type="ECO:0000256" key="1">
    <source>
        <dbReference type="SAM" id="MobiDB-lite"/>
    </source>
</evidence>
<organism evidence="3 4">
    <name type="scientific">Phanerochaete carnosa (strain HHB-10118-sp)</name>
    <name type="common">White-rot fungus</name>
    <name type="synonym">Peniophora carnosa</name>
    <dbReference type="NCBI Taxonomy" id="650164"/>
    <lineage>
        <taxon>Eukaryota</taxon>
        <taxon>Fungi</taxon>
        <taxon>Dikarya</taxon>
        <taxon>Basidiomycota</taxon>
        <taxon>Agaricomycotina</taxon>
        <taxon>Agaricomycetes</taxon>
        <taxon>Polyporales</taxon>
        <taxon>Phanerochaetaceae</taxon>
        <taxon>Phanerochaete</taxon>
    </lineage>
</organism>
<protein>
    <recommendedName>
        <fullName evidence="2">CcmS related domain-containing protein</fullName>
    </recommendedName>
</protein>
<evidence type="ECO:0000313" key="3">
    <source>
        <dbReference type="EMBL" id="EKM59051.1"/>
    </source>
</evidence>
<dbReference type="GeneID" id="18914607"/>
<dbReference type="Proteomes" id="UP000008370">
    <property type="component" value="Unassembled WGS sequence"/>
</dbReference>
<evidence type="ECO:0000313" key="4">
    <source>
        <dbReference type="Proteomes" id="UP000008370"/>
    </source>
</evidence>
<dbReference type="STRING" id="650164.K5V8B9"/>
<dbReference type="Pfam" id="PF26617">
    <property type="entry name" value="CcmS-like"/>
    <property type="match status" value="1"/>
</dbReference>
<feature type="region of interest" description="Disordered" evidence="1">
    <location>
        <begin position="1"/>
        <end position="38"/>
    </location>
</feature>
<keyword evidence="4" id="KW-1185">Reference proteome</keyword>
<dbReference type="AlphaFoldDB" id="K5V8B9"/>
<dbReference type="InterPro" id="IPR058258">
    <property type="entry name" value="CcmS-like"/>
</dbReference>
<feature type="domain" description="CcmS related" evidence="2">
    <location>
        <begin position="106"/>
        <end position="238"/>
    </location>
</feature>
<dbReference type="KEGG" id="pco:PHACADRAFT_249227"/>
<sequence length="298" mass="33524">MYLDPRDRDRKHKTNSGISYQYQPPAERPAPALAPAGAASAAPQLTTFASFGPVDVHTPSVPNPEQSRTMNIAAGRMATVFELSPPRQGLGENTFVESRGAAFELARRAFNSRRRLARERIHWGFNPDKDDRVSSLLRWIQAMSNGLATVGVQRFLQTGQRGALFANADFQASVTPGAPKQPAFDWLTLEQVRPTMDRILQESVVCYKPMSKVVVFVFLPSKSGNSMAVWRRKLPVPESVRMANKDALEYVISTLPEEKIVYVDEMPPEPDEPPPPPLKKRGFWRRLFGFFKRKSKKK</sequence>
<feature type="compositionally biased region" description="Low complexity" evidence="1">
    <location>
        <begin position="29"/>
        <end position="38"/>
    </location>
</feature>
<evidence type="ECO:0000259" key="2">
    <source>
        <dbReference type="Pfam" id="PF26617"/>
    </source>
</evidence>
<accession>K5V8B9</accession>
<dbReference type="InParanoid" id="K5V8B9"/>
<dbReference type="HOGENOM" id="CLU_081368_0_0_1"/>
<dbReference type="OrthoDB" id="3171339at2759"/>
<proteinExistence type="predicted"/>
<reference evidence="3 4" key="1">
    <citation type="journal article" date="2012" name="BMC Genomics">
        <title>Comparative genomics of the white-rot fungi, Phanerochaete carnosa and P. chrysosporium, to elucidate the genetic basis of the distinct wood types they colonize.</title>
        <authorList>
            <person name="Suzuki H."/>
            <person name="MacDonald J."/>
            <person name="Syed K."/>
            <person name="Salamov A."/>
            <person name="Hori C."/>
            <person name="Aerts A."/>
            <person name="Henrissat B."/>
            <person name="Wiebenga A."/>
            <person name="vanKuyk P.A."/>
            <person name="Barry K."/>
            <person name="Lindquist E."/>
            <person name="LaButti K."/>
            <person name="Lapidus A."/>
            <person name="Lucas S."/>
            <person name="Coutinho P."/>
            <person name="Gong Y."/>
            <person name="Samejima M."/>
            <person name="Mahadevan R."/>
            <person name="Abou-Zaid M."/>
            <person name="de Vries R.P."/>
            <person name="Igarashi K."/>
            <person name="Yadav J.S."/>
            <person name="Grigoriev I.V."/>
            <person name="Master E.R."/>
        </authorList>
    </citation>
    <scope>NUCLEOTIDE SEQUENCE [LARGE SCALE GENOMIC DNA]</scope>
    <source>
        <strain evidence="3 4">HHB-10118-sp</strain>
    </source>
</reference>
<gene>
    <name evidence="3" type="ORF">PHACADRAFT_249227</name>
</gene>
<name>K5V8B9_PHACS</name>